<sequence>MLAFIVTLRSGRRYTVQAEELRCTGCHLELVVAEPPASPNPRVVGLFDQNEVVAVVAREHLVSEEPSDVVPHAVSRVDPIPF</sequence>
<organism evidence="1 2">
    <name type="scientific">Gemmata massiliana</name>
    <dbReference type="NCBI Taxonomy" id="1210884"/>
    <lineage>
        <taxon>Bacteria</taxon>
        <taxon>Pseudomonadati</taxon>
        <taxon>Planctomycetota</taxon>
        <taxon>Planctomycetia</taxon>
        <taxon>Gemmatales</taxon>
        <taxon>Gemmataceae</taxon>
        <taxon>Gemmata</taxon>
    </lineage>
</organism>
<dbReference type="Proteomes" id="UP000464178">
    <property type="component" value="Chromosome"/>
</dbReference>
<evidence type="ECO:0000313" key="1">
    <source>
        <dbReference type="EMBL" id="VTR94887.1"/>
    </source>
</evidence>
<dbReference type="RefSeq" id="WP_162669373.1">
    <property type="nucleotide sequence ID" value="NZ_LR593886.1"/>
</dbReference>
<reference evidence="1 2" key="1">
    <citation type="submission" date="2019-05" db="EMBL/GenBank/DDBJ databases">
        <authorList>
            <consortium name="Science for Life Laboratories"/>
        </authorList>
    </citation>
    <scope>NUCLEOTIDE SEQUENCE [LARGE SCALE GENOMIC DNA]</scope>
    <source>
        <strain evidence="1">Soil9</strain>
    </source>
</reference>
<name>A0A6P2D209_9BACT</name>
<dbReference type="EMBL" id="LR593886">
    <property type="protein sequence ID" value="VTR94887.1"/>
    <property type="molecule type" value="Genomic_DNA"/>
</dbReference>
<evidence type="ECO:0000313" key="2">
    <source>
        <dbReference type="Proteomes" id="UP000464178"/>
    </source>
</evidence>
<keyword evidence="2" id="KW-1185">Reference proteome</keyword>
<accession>A0A6P2D209</accession>
<protein>
    <submittedName>
        <fullName evidence="1">Uncharacterized protein</fullName>
    </submittedName>
</protein>
<proteinExistence type="predicted"/>
<dbReference type="AlphaFoldDB" id="A0A6P2D209"/>
<gene>
    <name evidence="1" type="ORF">SOIL9_28270</name>
</gene>
<dbReference type="KEGG" id="gms:SOIL9_28270"/>